<evidence type="ECO:0000313" key="1">
    <source>
        <dbReference type="EMBL" id="MFD0891903.1"/>
    </source>
</evidence>
<evidence type="ECO:0008006" key="3">
    <source>
        <dbReference type="Google" id="ProtNLM"/>
    </source>
</evidence>
<gene>
    <name evidence="1" type="ORF">ACFQ08_45740</name>
</gene>
<keyword evidence="2" id="KW-1185">Reference proteome</keyword>
<comment type="caution">
    <text evidence="1">The sequence shown here is derived from an EMBL/GenBank/DDBJ whole genome shotgun (WGS) entry which is preliminary data.</text>
</comment>
<evidence type="ECO:0000313" key="2">
    <source>
        <dbReference type="Proteomes" id="UP001597024"/>
    </source>
</evidence>
<accession>A0ABW3E7F2</accession>
<proteinExistence type="predicted"/>
<protein>
    <recommendedName>
        <fullName evidence="3">SAM-dependent methyltransferase</fullName>
    </recommendedName>
</protein>
<dbReference type="EMBL" id="JBHTHX010003583">
    <property type="protein sequence ID" value="MFD0891903.1"/>
    <property type="molecule type" value="Genomic_DNA"/>
</dbReference>
<name>A0ABW3E7F2_9ACTN</name>
<organism evidence="1 2">
    <name type="scientific">Streptosporangium algeriense</name>
    <dbReference type="NCBI Taxonomy" id="1682748"/>
    <lineage>
        <taxon>Bacteria</taxon>
        <taxon>Bacillati</taxon>
        <taxon>Actinomycetota</taxon>
        <taxon>Actinomycetes</taxon>
        <taxon>Streptosporangiales</taxon>
        <taxon>Streptosporangiaceae</taxon>
        <taxon>Streptosporangium</taxon>
    </lineage>
</organism>
<sequence>GPANRPDDLRTLAAELGAAERPGDAVLYMPERFWLFVSVYGEPYGKLAPFSPGAERVWLVSRRILGTEWRDDPRLAALKRGFTKAGPTRTSGAVRVTLYTRRLPSKHERPSAAARARPS</sequence>
<reference evidence="2" key="1">
    <citation type="journal article" date="2019" name="Int. J. Syst. Evol. Microbiol.">
        <title>The Global Catalogue of Microorganisms (GCM) 10K type strain sequencing project: providing services to taxonomists for standard genome sequencing and annotation.</title>
        <authorList>
            <consortium name="The Broad Institute Genomics Platform"/>
            <consortium name="The Broad Institute Genome Sequencing Center for Infectious Disease"/>
            <person name="Wu L."/>
            <person name="Ma J."/>
        </authorList>
    </citation>
    <scope>NUCLEOTIDE SEQUENCE [LARGE SCALE GENOMIC DNA]</scope>
    <source>
        <strain evidence="2">CCUG 62974</strain>
    </source>
</reference>
<dbReference type="Proteomes" id="UP001597024">
    <property type="component" value="Unassembled WGS sequence"/>
</dbReference>
<feature type="non-terminal residue" evidence="1">
    <location>
        <position position="1"/>
    </location>
</feature>